<gene>
    <name evidence="1" type="ORF">QJS10_CPA05g01435</name>
</gene>
<sequence length="76" mass="8557">MRNTFHLSGSFIYLHHTVTLYTQITLRGQCFTYISLDGSLNHSFHFCSCSFWETITTTTTTSPTTSTTTTTALIPI</sequence>
<keyword evidence="2" id="KW-1185">Reference proteome</keyword>
<dbReference type="AlphaFoldDB" id="A0AAV9ESM0"/>
<reference evidence="1" key="2">
    <citation type="submission" date="2023-06" db="EMBL/GenBank/DDBJ databases">
        <authorList>
            <person name="Ma L."/>
            <person name="Liu K.-W."/>
            <person name="Li Z."/>
            <person name="Hsiao Y.-Y."/>
            <person name="Qi Y."/>
            <person name="Fu T."/>
            <person name="Tang G."/>
            <person name="Zhang D."/>
            <person name="Sun W.-H."/>
            <person name="Liu D.-K."/>
            <person name="Li Y."/>
            <person name="Chen G.-Z."/>
            <person name="Liu X.-D."/>
            <person name="Liao X.-Y."/>
            <person name="Jiang Y.-T."/>
            <person name="Yu X."/>
            <person name="Hao Y."/>
            <person name="Huang J."/>
            <person name="Zhao X.-W."/>
            <person name="Ke S."/>
            <person name="Chen Y.-Y."/>
            <person name="Wu W.-L."/>
            <person name="Hsu J.-L."/>
            <person name="Lin Y.-F."/>
            <person name="Huang M.-D."/>
            <person name="Li C.-Y."/>
            <person name="Huang L."/>
            <person name="Wang Z.-W."/>
            <person name="Zhao X."/>
            <person name="Zhong W.-Y."/>
            <person name="Peng D.-H."/>
            <person name="Ahmad S."/>
            <person name="Lan S."/>
            <person name="Zhang J.-S."/>
            <person name="Tsai W.-C."/>
            <person name="Van De Peer Y."/>
            <person name="Liu Z.-J."/>
        </authorList>
    </citation>
    <scope>NUCLEOTIDE SEQUENCE</scope>
    <source>
        <strain evidence="1">CP</strain>
        <tissue evidence="1">Leaves</tissue>
    </source>
</reference>
<proteinExistence type="predicted"/>
<reference evidence="1" key="1">
    <citation type="journal article" date="2023" name="Nat. Commun.">
        <title>Diploid and tetraploid genomes of Acorus and the evolution of monocots.</title>
        <authorList>
            <person name="Ma L."/>
            <person name="Liu K.W."/>
            <person name="Li Z."/>
            <person name="Hsiao Y.Y."/>
            <person name="Qi Y."/>
            <person name="Fu T."/>
            <person name="Tang G.D."/>
            <person name="Zhang D."/>
            <person name="Sun W.H."/>
            <person name="Liu D.K."/>
            <person name="Li Y."/>
            <person name="Chen G.Z."/>
            <person name="Liu X.D."/>
            <person name="Liao X.Y."/>
            <person name="Jiang Y.T."/>
            <person name="Yu X."/>
            <person name="Hao Y."/>
            <person name="Huang J."/>
            <person name="Zhao X.W."/>
            <person name="Ke S."/>
            <person name="Chen Y.Y."/>
            <person name="Wu W.L."/>
            <person name="Hsu J.L."/>
            <person name="Lin Y.F."/>
            <person name="Huang M.D."/>
            <person name="Li C.Y."/>
            <person name="Huang L."/>
            <person name="Wang Z.W."/>
            <person name="Zhao X."/>
            <person name="Zhong W.Y."/>
            <person name="Peng D.H."/>
            <person name="Ahmad S."/>
            <person name="Lan S."/>
            <person name="Zhang J.S."/>
            <person name="Tsai W.C."/>
            <person name="Van de Peer Y."/>
            <person name="Liu Z.J."/>
        </authorList>
    </citation>
    <scope>NUCLEOTIDE SEQUENCE</scope>
    <source>
        <strain evidence="1">CP</strain>
    </source>
</reference>
<evidence type="ECO:0000313" key="2">
    <source>
        <dbReference type="Proteomes" id="UP001180020"/>
    </source>
</evidence>
<accession>A0AAV9ESM0</accession>
<dbReference type="Proteomes" id="UP001180020">
    <property type="component" value="Unassembled WGS sequence"/>
</dbReference>
<dbReference type="EMBL" id="JAUJYO010000005">
    <property type="protein sequence ID" value="KAK1316693.1"/>
    <property type="molecule type" value="Genomic_DNA"/>
</dbReference>
<comment type="caution">
    <text evidence="1">The sequence shown here is derived from an EMBL/GenBank/DDBJ whole genome shotgun (WGS) entry which is preliminary data.</text>
</comment>
<organism evidence="1 2">
    <name type="scientific">Acorus calamus</name>
    <name type="common">Sweet flag</name>
    <dbReference type="NCBI Taxonomy" id="4465"/>
    <lineage>
        <taxon>Eukaryota</taxon>
        <taxon>Viridiplantae</taxon>
        <taxon>Streptophyta</taxon>
        <taxon>Embryophyta</taxon>
        <taxon>Tracheophyta</taxon>
        <taxon>Spermatophyta</taxon>
        <taxon>Magnoliopsida</taxon>
        <taxon>Liliopsida</taxon>
        <taxon>Acoraceae</taxon>
        <taxon>Acorus</taxon>
    </lineage>
</organism>
<protein>
    <submittedName>
        <fullName evidence="1">Uncharacterized protein</fullName>
    </submittedName>
</protein>
<name>A0AAV9ESM0_ACOCL</name>
<evidence type="ECO:0000313" key="1">
    <source>
        <dbReference type="EMBL" id="KAK1316693.1"/>
    </source>
</evidence>